<gene>
    <name evidence="1" type="ORF">NDU88_004537</name>
</gene>
<protein>
    <submittedName>
        <fullName evidence="1">Uncharacterized protein</fullName>
    </submittedName>
</protein>
<evidence type="ECO:0000313" key="1">
    <source>
        <dbReference type="EMBL" id="KAJ1084388.1"/>
    </source>
</evidence>
<accession>A0AAV7L703</accession>
<name>A0AAV7L703_PLEWA</name>
<reference evidence="1" key="1">
    <citation type="journal article" date="2022" name="bioRxiv">
        <title>Sequencing and chromosome-scale assembly of the giantPleurodeles waltlgenome.</title>
        <authorList>
            <person name="Brown T."/>
            <person name="Elewa A."/>
            <person name="Iarovenko S."/>
            <person name="Subramanian E."/>
            <person name="Araus A.J."/>
            <person name="Petzold A."/>
            <person name="Susuki M."/>
            <person name="Suzuki K.-i.T."/>
            <person name="Hayashi T."/>
            <person name="Toyoda A."/>
            <person name="Oliveira C."/>
            <person name="Osipova E."/>
            <person name="Leigh N.D."/>
            <person name="Simon A."/>
            <person name="Yun M.H."/>
        </authorList>
    </citation>
    <scope>NUCLEOTIDE SEQUENCE</scope>
    <source>
        <strain evidence="1">20211129_DDA</strain>
        <tissue evidence="1">Liver</tissue>
    </source>
</reference>
<sequence>MCEEAAVSIVEEYELEVDEIFSVAAEWMFAEVEVVSIGVAVPEDVMKVLGWTVLVTLLGRVVLVTLASGEVPEDTEEVPIDDKLMLVDFEICILFTPRWLDDVEADSVLGV</sequence>
<comment type="caution">
    <text evidence="1">The sequence shown here is derived from an EMBL/GenBank/DDBJ whole genome shotgun (WGS) entry which is preliminary data.</text>
</comment>
<organism evidence="1 2">
    <name type="scientific">Pleurodeles waltl</name>
    <name type="common">Iberian ribbed newt</name>
    <dbReference type="NCBI Taxonomy" id="8319"/>
    <lineage>
        <taxon>Eukaryota</taxon>
        <taxon>Metazoa</taxon>
        <taxon>Chordata</taxon>
        <taxon>Craniata</taxon>
        <taxon>Vertebrata</taxon>
        <taxon>Euteleostomi</taxon>
        <taxon>Amphibia</taxon>
        <taxon>Batrachia</taxon>
        <taxon>Caudata</taxon>
        <taxon>Salamandroidea</taxon>
        <taxon>Salamandridae</taxon>
        <taxon>Pleurodelinae</taxon>
        <taxon>Pleurodeles</taxon>
    </lineage>
</organism>
<dbReference type="EMBL" id="JANPWB010000016">
    <property type="protein sequence ID" value="KAJ1084388.1"/>
    <property type="molecule type" value="Genomic_DNA"/>
</dbReference>
<proteinExistence type="predicted"/>
<evidence type="ECO:0000313" key="2">
    <source>
        <dbReference type="Proteomes" id="UP001066276"/>
    </source>
</evidence>
<dbReference type="AlphaFoldDB" id="A0AAV7L703"/>
<keyword evidence="2" id="KW-1185">Reference proteome</keyword>
<dbReference type="Proteomes" id="UP001066276">
    <property type="component" value="Chromosome 12"/>
</dbReference>